<dbReference type="PANTHER" id="PTHR31793">
    <property type="entry name" value="4-HYDROXYBENZOYL-COA THIOESTERASE FAMILY MEMBER"/>
    <property type="match status" value="1"/>
</dbReference>
<dbReference type="InterPro" id="IPR050563">
    <property type="entry name" value="4-hydroxybenzoyl-CoA_TE"/>
</dbReference>
<accession>A0ABW5Q7Y2</accession>
<name>A0ABW5Q7Y2_9BACI</name>
<protein>
    <submittedName>
        <fullName evidence="1">Thioesterase family protein</fullName>
    </submittedName>
</protein>
<dbReference type="Gene3D" id="3.10.129.10">
    <property type="entry name" value="Hotdog Thioesterase"/>
    <property type="match status" value="1"/>
</dbReference>
<dbReference type="PANTHER" id="PTHR31793:SF2">
    <property type="entry name" value="BLR1345 PROTEIN"/>
    <property type="match status" value="1"/>
</dbReference>
<dbReference type="RefSeq" id="WP_377327458.1">
    <property type="nucleotide sequence ID" value="NZ_JBHUMZ010000011.1"/>
</dbReference>
<sequence>MAIPLNYTVQVQEGWVDYNGHMNDAEYAKVFSKAGFQMMLSMGITREKLNDYNYTYFTLETHICYLKEILLGEKVQLEWQLIDFDHKRMHVFFRMKKEDGTPVATSEQMVIGVSSETRKSASFPGEFLNLIEEAWMTHKELDKPKEIGRVIGIKR</sequence>
<dbReference type="Proteomes" id="UP001597452">
    <property type="component" value="Unassembled WGS sequence"/>
</dbReference>
<evidence type="ECO:0000313" key="1">
    <source>
        <dbReference type="EMBL" id="MFD2637930.1"/>
    </source>
</evidence>
<comment type="caution">
    <text evidence="1">The sequence shown here is derived from an EMBL/GenBank/DDBJ whole genome shotgun (WGS) entry which is preliminary data.</text>
</comment>
<reference evidence="2" key="1">
    <citation type="journal article" date="2019" name="Int. J. Syst. Evol. Microbiol.">
        <title>The Global Catalogue of Microorganisms (GCM) 10K type strain sequencing project: providing services to taxonomists for standard genome sequencing and annotation.</title>
        <authorList>
            <consortium name="The Broad Institute Genomics Platform"/>
            <consortium name="The Broad Institute Genome Sequencing Center for Infectious Disease"/>
            <person name="Wu L."/>
            <person name="Ma J."/>
        </authorList>
    </citation>
    <scope>NUCLEOTIDE SEQUENCE [LARGE SCALE GENOMIC DNA]</scope>
    <source>
        <strain evidence="2">TISTR 1571</strain>
    </source>
</reference>
<gene>
    <name evidence="1" type="ORF">ACFSW4_03435</name>
</gene>
<dbReference type="InterPro" id="IPR029069">
    <property type="entry name" value="HotDog_dom_sf"/>
</dbReference>
<keyword evidence="2" id="KW-1185">Reference proteome</keyword>
<evidence type="ECO:0000313" key="2">
    <source>
        <dbReference type="Proteomes" id="UP001597452"/>
    </source>
</evidence>
<dbReference type="Pfam" id="PF13279">
    <property type="entry name" value="4HBT_2"/>
    <property type="match status" value="1"/>
</dbReference>
<dbReference type="CDD" id="cd00586">
    <property type="entry name" value="4HBT"/>
    <property type="match status" value="1"/>
</dbReference>
<dbReference type="SUPFAM" id="SSF54637">
    <property type="entry name" value="Thioesterase/thiol ester dehydrase-isomerase"/>
    <property type="match status" value="1"/>
</dbReference>
<dbReference type="EMBL" id="JBHUMZ010000011">
    <property type="protein sequence ID" value="MFD2637930.1"/>
    <property type="molecule type" value="Genomic_DNA"/>
</dbReference>
<organism evidence="1 2">
    <name type="scientific">Piscibacillus salipiscarius</name>
    <dbReference type="NCBI Taxonomy" id="299480"/>
    <lineage>
        <taxon>Bacteria</taxon>
        <taxon>Bacillati</taxon>
        <taxon>Bacillota</taxon>
        <taxon>Bacilli</taxon>
        <taxon>Bacillales</taxon>
        <taxon>Bacillaceae</taxon>
        <taxon>Piscibacillus</taxon>
    </lineage>
</organism>
<proteinExistence type="predicted"/>